<feature type="region of interest" description="Disordered" evidence="1">
    <location>
        <begin position="206"/>
        <end position="260"/>
    </location>
</feature>
<keyword evidence="4" id="KW-1185">Reference proteome</keyword>
<keyword evidence="2" id="KW-0812">Transmembrane</keyword>
<keyword evidence="2" id="KW-0472">Membrane</keyword>
<dbReference type="Pfam" id="PF12836">
    <property type="entry name" value="HHH_3"/>
    <property type="match status" value="1"/>
</dbReference>
<proteinExistence type="predicted"/>
<dbReference type="InterPro" id="IPR010994">
    <property type="entry name" value="RuvA_2-like"/>
</dbReference>
<feature type="compositionally biased region" description="Polar residues" evidence="1">
    <location>
        <begin position="247"/>
        <end position="258"/>
    </location>
</feature>
<evidence type="ECO:0000313" key="4">
    <source>
        <dbReference type="Proteomes" id="UP000627292"/>
    </source>
</evidence>
<reference evidence="3" key="2">
    <citation type="submission" date="2020-09" db="EMBL/GenBank/DDBJ databases">
        <authorList>
            <person name="Sun Q."/>
            <person name="Zhou Y."/>
        </authorList>
    </citation>
    <scope>NUCLEOTIDE SEQUENCE</scope>
    <source>
        <strain evidence="3">CGMCC 1.15290</strain>
    </source>
</reference>
<protein>
    <recommendedName>
        <fullName evidence="5">Helix-hairpin-helix motif-containing protein</fullName>
    </recommendedName>
</protein>
<dbReference type="AlphaFoldDB" id="A0A917IPF9"/>
<dbReference type="EMBL" id="BMIB01000001">
    <property type="protein sequence ID" value="GGH59325.1"/>
    <property type="molecule type" value="Genomic_DNA"/>
</dbReference>
<feature type="transmembrane region" description="Helical" evidence="2">
    <location>
        <begin position="6"/>
        <end position="31"/>
    </location>
</feature>
<organism evidence="3 4">
    <name type="scientific">Filimonas zeae</name>
    <dbReference type="NCBI Taxonomy" id="1737353"/>
    <lineage>
        <taxon>Bacteria</taxon>
        <taxon>Pseudomonadati</taxon>
        <taxon>Bacteroidota</taxon>
        <taxon>Chitinophagia</taxon>
        <taxon>Chitinophagales</taxon>
        <taxon>Chitinophagaceae</taxon>
        <taxon>Filimonas</taxon>
    </lineage>
</organism>
<comment type="caution">
    <text evidence="3">The sequence shown here is derived from an EMBL/GenBank/DDBJ whole genome shotgun (WGS) entry which is preliminary data.</text>
</comment>
<evidence type="ECO:0000256" key="2">
    <source>
        <dbReference type="SAM" id="Phobius"/>
    </source>
</evidence>
<dbReference type="SUPFAM" id="SSF47781">
    <property type="entry name" value="RuvA domain 2-like"/>
    <property type="match status" value="1"/>
</dbReference>
<accession>A0A917IPF9</accession>
<feature type="transmembrane region" description="Helical" evidence="2">
    <location>
        <begin position="38"/>
        <end position="55"/>
    </location>
</feature>
<feature type="compositionally biased region" description="Polar residues" evidence="1">
    <location>
        <begin position="206"/>
        <end position="231"/>
    </location>
</feature>
<sequence length="363" mass="40228">MGNSLVATFFGILIGLIPVVNLIVATVMAFNRKHKRRILLLVALVVTFAASIANSDSDTHGETTPMASELALQVNLAIASTRADTKVDTLQLDSLVKTAWPKIAANHGNNKKLKKMLQHAVDRDFSSESHDKLVPYLNSLHRLAAQKDSSVQTAVLKETEDFVWHYMYKEREEPLWPIFIVLATYIMGLYYCVVLFKTRATENTSYTTSGNQQQAFSQPAPANNRRQTNPRQPGRRPVPGDDLSLFDTRNQSTETESISGDDFLSQLENNNDIISTTVASTGDPIYINFLNEAQLAGIPGISSIQAKAIIQQRNSGGPFMHRDDFAARSRLSDMVIDRIENQLNYSVSRNNNGSNSGGRVLDI</sequence>
<evidence type="ECO:0008006" key="5">
    <source>
        <dbReference type="Google" id="ProtNLM"/>
    </source>
</evidence>
<evidence type="ECO:0000313" key="3">
    <source>
        <dbReference type="EMBL" id="GGH59325.1"/>
    </source>
</evidence>
<feature type="transmembrane region" description="Helical" evidence="2">
    <location>
        <begin position="175"/>
        <end position="196"/>
    </location>
</feature>
<name>A0A917IPF9_9BACT</name>
<keyword evidence="2" id="KW-1133">Transmembrane helix</keyword>
<reference evidence="3" key="1">
    <citation type="journal article" date="2014" name="Int. J. Syst. Evol. Microbiol.">
        <title>Complete genome sequence of Corynebacterium casei LMG S-19264T (=DSM 44701T), isolated from a smear-ripened cheese.</title>
        <authorList>
            <consortium name="US DOE Joint Genome Institute (JGI-PGF)"/>
            <person name="Walter F."/>
            <person name="Albersmeier A."/>
            <person name="Kalinowski J."/>
            <person name="Ruckert C."/>
        </authorList>
    </citation>
    <scope>NUCLEOTIDE SEQUENCE</scope>
    <source>
        <strain evidence="3">CGMCC 1.15290</strain>
    </source>
</reference>
<gene>
    <name evidence="3" type="ORF">GCM10011379_05970</name>
</gene>
<dbReference type="Proteomes" id="UP000627292">
    <property type="component" value="Unassembled WGS sequence"/>
</dbReference>
<dbReference type="RefSeq" id="WP_188950489.1">
    <property type="nucleotide sequence ID" value="NZ_BMIB01000001.1"/>
</dbReference>
<evidence type="ECO:0000256" key="1">
    <source>
        <dbReference type="SAM" id="MobiDB-lite"/>
    </source>
</evidence>